<comment type="caution">
    <text evidence="1">The sequence shown here is derived from an EMBL/GenBank/DDBJ whole genome shotgun (WGS) entry which is preliminary data.</text>
</comment>
<reference evidence="1" key="1">
    <citation type="submission" date="2019-11" db="EMBL/GenBank/DDBJ databases">
        <title>Nori genome reveals adaptations in red seaweeds to the harsh intertidal environment.</title>
        <authorList>
            <person name="Wang D."/>
            <person name="Mao Y."/>
        </authorList>
    </citation>
    <scope>NUCLEOTIDE SEQUENCE</scope>
    <source>
        <tissue evidence="1">Gametophyte</tissue>
    </source>
</reference>
<evidence type="ECO:0000313" key="2">
    <source>
        <dbReference type="Proteomes" id="UP000798662"/>
    </source>
</evidence>
<dbReference type="Proteomes" id="UP000798662">
    <property type="component" value="Chromosome 1"/>
</dbReference>
<dbReference type="EMBL" id="CM020618">
    <property type="protein sequence ID" value="KAK1858237.1"/>
    <property type="molecule type" value="Genomic_DNA"/>
</dbReference>
<evidence type="ECO:0000313" key="1">
    <source>
        <dbReference type="EMBL" id="KAK1858237.1"/>
    </source>
</evidence>
<gene>
    <name evidence="1" type="ORF">I4F81_000848</name>
</gene>
<accession>A0ACC3BL64</accession>
<protein>
    <submittedName>
        <fullName evidence="1">Uncharacterized protein</fullName>
    </submittedName>
</protein>
<sequence length="545" mass="54680">MASRRERHADSLGDYVPVAVPPPGSGSGGGGGILGSFSGGGSGGWPPPPGTHRGGGGGGGLRGLATRLFPVACSRAAAVALVLVAAASAGAAVLLLALDGTVVLQGSLPAAADYEALMARADRTRAACETYASRSRASGGGGGGEGGQGGDPEVPDGMCGAQGGGGAGPGGGGGGGGGSALRPPPAAFCGGRPACGGVTWGFLVIGDWGRHGACCTRDVAAEMAAAATALREEVEREAQRRAAANGSASGDAPPAWVVSTGDNFYARGVSSVADEAVAASWADVFLRPHPALAALPWQVVLGNHDYEGNVSAAFHIGRVHPQWHARRELYYTKTVTLPRAAGAAENGTVPPPPPPRQILFVFLDTTPLLSSADLLRLHYRLPAKAVAAVTAAAGGGLTDWLSSTLSSSTADWVVVVGHHPVESAGASSVAEAASRGRLRSMIAGPLAEAAAASRVGPPGGVVYVSGHEHDVQHTIVDGVHYVVSGGGSLVEASAQRQPGTLFSVATHAFWGAVVTDDVLSLQVVDYAGRFVYQAVVRPRHVHGRR</sequence>
<name>A0ACC3BL64_PYRYE</name>
<organism evidence="1 2">
    <name type="scientific">Pyropia yezoensis</name>
    <name type="common">Susabi-nori</name>
    <name type="synonym">Porphyra yezoensis</name>
    <dbReference type="NCBI Taxonomy" id="2788"/>
    <lineage>
        <taxon>Eukaryota</taxon>
        <taxon>Rhodophyta</taxon>
        <taxon>Bangiophyceae</taxon>
        <taxon>Bangiales</taxon>
        <taxon>Bangiaceae</taxon>
        <taxon>Pyropia</taxon>
    </lineage>
</organism>
<proteinExistence type="predicted"/>
<keyword evidence="2" id="KW-1185">Reference proteome</keyword>